<dbReference type="AlphaFoldDB" id="A0A1I6Y733"/>
<dbReference type="PANTHER" id="PTHR32507:SF7">
    <property type="entry name" value="K(+)_H(+) ANTIPORTER NHAP2"/>
    <property type="match status" value="1"/>
</dbReference>
<accession>A0A1I6Y733</accession>
<dbReference type="GO" id="GO:0005886">
    <property type="term" value="C:plasma membrane"/>
    <property type="evidence" value="ECO:0007669"/>
    <property type="project" value="UniProtKB-SubCell"/>
</dbReference>
<gene>
    <name evidence="11" type="ORF">SAMN04487904_102264</name>
</gene>
<keyword evidence="6 9" id="KW-1133">Transmembrane helix</keyword>
<feature type="transmembrane region" description="Helical" evidence="9">
    <location>
        <begin position="205"/>
        <end position="227"/>
    </location>
</feature>
<keyword evidence="2" id="KW-0813">Transport</keyword>
<dbReference type="InterPro" id="IPR038770">
    <property type="entry name" value="Na+/solute_symporter_sf"/>
</dbReference>
<feature type="transmembrane region" description="Helical" evidence="9">
    <location>
        <begin position="317"/>
        <end position="338"/>
    </location>
</feature>
<dbReference type="EMBL" id="FPAT01000002">
    <property type="protein sequence ID" value="SFT46286.1"/>
    <property type="molecule type" value="Genomic_DNA"/>
</dbReference>
<feature type="transmembrane region" description="Helical" evidence="9">
    <location>
        <begin position="350"/>
        <end position="372"/>
    </location>
</feature>
<dbReference type="PANTHER" id="PTHR32507">
    <property type="entry name" value="NA(+)/H(+) ANTIPORTER 1"/>
    <property type="match status" value="1"/>
</dbReference>
<dbReference type="STRING" id="995060.SAMN04487904_102264"/>
<evidence type="ECO:0000313" key="11">
    <source>
        <dbReference type="EMBL" id="SFT46286.1"/>
    </source>
</evidence>
<comment type="subcellular location">
    <subcellularLocation>
        <location evidence="1">Cell membrane</location>
        <topology evidence="1">Multi-pass membrane protein</topology>
    </subcellularLocation>
</comment>
<feature type="transmembrane region" description="Helical" evidence="9">
    <location>
        <begin position="288"/>
        <end position="305"/>
    </location>
</feature>
<feature type="transmembrane region" description="Helical" evidence="9">
    <location>
        <begin position="182"/>
        <end position="199"/>
    </location>
</feature>
<dbReference type="PROSITE" id="PS51202">
    <property type="entry name" value="RCK_C"/>
    <property type="match status" value="1"/>
</dbReference>
<dbReference type="InterPro" id="IPR036721">
    <property type="entry name" value="RCK_C_sf"/>
</dbReference>
<evidence type="ECO:0000256" key="1">
    <source>
        <dbReference type="ARBA" id="ARBA00004651"/>
    </source>
</evidence>
<evidence type="ECO:0000256" key="6">
    <source>
        <dbReference type="ARBA" id="ARBA00022989"/>
    </source>
</evidence>
<sequence length="516" mass="53963">MPVLATANVGIRPRIGDEMSLQELYLALFAGGVVLLASIIATRFAARIGLPSLLLFLVLGMLLGEDGLGIQLDDPQFAQNLGTAALAVILVEGGLTTKWSDVSRVLAPAGVLATLGVGISAGVTALAANLLLGLDWQLALLLGAIVSSTDAAAVFSVLRVLPIPRRAAGLLEAESGFNDAPTVILVMLLSSTPLLMGPWHVVGSLLYQLGAGALFGLLLGSIGALVLPRIALPASGLYPLATFGLGALAFAAAGVAQASGFIAAYLAGVVLANTGLPHRSATRSFAEGLGWLAQIGLFVLLGLLVDPSELYHEVLSALVIGSVLLLVARPFAVAGSLLPFRVPWREHAFLSWAGLRGAVPIVLATFPVVAGVRGSDRLVDIVFVLVVVFTLVQGPSLRPVARLLGIITPEGAREVRVESAPLDVLDAELLTVSVPEGSRLHYVTVMELQLPEPSVIALLIRRGSVFVPHPESRIEIGDQLLIVTTSAKRAATERRLRAVGRRGRLAYWFGEYGELA</sequence>
<dbReference type="Pfam" id="PF02080">
    <property type="entry name" value="TrkA_C"/>
    <property type="match status" value="1"/>
</dbReference>
<keyword evidence="5 9" id="KW-0812">Transmembrane</keyword>
<evidence type="ECO:0000313" key="12">
    <source>
        <dbReference type="Proteomes" id="UP000199165"/>
    </source>
</evidence>
<dbReference type="GO" id="GO:0006813">
    <property type="term" value="P:potassium ion transport"/>
    <property type="evidence" value="ECO:0007669"/>
    <property type="project" value="InterPro"/>
</dbReference>
<evidence type="ECO:0000256" key="3">
    <source>
        <dbReference type="ARBA" id="ARBA00022449"/>
    </source>
</evidence>
<proteinExistence type="predicted"/>
<evidence type="ECO:0000256" key="9">
    <source>
        <dbReference type="SAM" id="Phobius"/>
    </source>
</evidence>
<dbReference type="Proteomes" id="UP000199165">
    <property type="component" value="Unassembled WGS sequence"/>
</dbReference>
<organism evidence="11 12">
    <name type="scientific">Actinopolyspora righensis</name>
    <dbReference type="NCBI Taxonomy" id="995060"/>
    <lineage>
        <taxon>Bacteria</taxon>
        <taxon>Bacillati</taxon>
        <taxon>Actinomycetota</taxon>
        <taxon>Actinomycetes</taxon>
        <taxon>Actinopolysporales</taxon>
        <taxon>Actinopolysporaceae</taxon>
        <taxon>Actinopolyspora</taxon>
        <taxon>Actinopolyspora alba group</taxon>
    </lineage>
</organism>
<keyword evidence="7" id="KW-0406">Ion transport</keyword>
<keyword evidence="4" id="KW-1003">Cell membrane</keyword>
<evidence type="ECO:0000256" key="4">
    <source>
        <dbReference type="ARBA" id="ARBA00022475"/>
    </source>
</evidence>
<protein>
    <submittedName>
        <fullName evidence="11">Potassium/proton antiporter, CPA1 family</fullName>
    </submittedName>
</protein>
<dbReference type="Gene3D" id="3.30.70.1450">
    <property type="entry name" value="Regulator of K+ conductance, C-terminal domain"/>
    <property type="match status" value="1"/>
</dbReference>
<dbReference type="NCBIfam" id="NF003716">
    <property type="entry name" value="PRK05326.1-3"/>
    <property type="match status" value="1"/>
</dbReference>
<keyword evidence="12" id="KW-1185">Reference proteome</keyword>
<feature type="transmembrane region" description="Helical" evidence="9">
    <location>
        <begin position="24"/>
        <end position="46"/>
    </location>
</feature>
<evidence type="ECO:0000259" key="10">
    <source>
        <dbReference type="PROSITE" id="PS51202"/>
    </source>
</evidence>
<name>A0A1I6Y733_9ACTN</name>
<feature type="transmembrane region" description="Helical" evidence="9">
    <location>
        <begin position="53"/>
        <end position="71"/>
    </location>
</feature>
<dbReference type="GO" id="GO:0008324">
    <property type="term" value="F:monoatomic cation transmembrane transporter activity"/>
    <property type="evidence" value="ECO:0007669"/>
    <property type="project" value="InterPro"/>
</dbReference>
<evidence type="ECO:0000256" key="5">
    <source>
        <dbReference type="ARBA" id="ARBA00022692"/>
    </source>
</evidence>
<evidence type="ECO:0000256" key="2">
    <source>
        <dbReference type="ARBA" id="ARBA00022448"/>
    </source>
</evidence>
<dbReference type="GO" id="GO:0015297">
    <property type="term" value="F:antiporter activity"/>
    <property type="evidence" value="ECO:0007669"/>
    <property type="project" value="UniProtKB-KW"/>
</dbReference>
<keyword evidence="3" id="KW-0050">Antiport</keyword>
<dbReference type="GO" id="GO:1902600">
    <property type="term" value="P:proton transmembrane transport"/>
    <property type="evidence" value="ECO:0007669"/>
    <property type="project" value="InterPro"/>
</dbReference>
<dbReference type="NCBIfam" id="NF003715">
    <property type="entry name" value="PRK05326.1-2"/>
    <property type="match status" value="1"/>
</dbReference>
<feature type="domain" description="RCK C-terminal" evidence="10">
    <location>
        <begin position="417"/>
        <end position="499"/>
    </location>
</feature>
<evidence type="ECO:0000256" key="7">
    <source>
        <dbReference type="ARBA" id="ARBA00023065"/>
    </source>
</evidence>
<feature type="transmembrane region" description="Helical" evidence="9">
    <location>
        <begin position="138"/>
        <end position="161"/>
    </location>
</feature>
<dbReference type="Gene3D" id="1.20.1530.20">
    <property type="match status" value="1"/>
</dbReference>
<reference evidence="12" key="1">
    <citation type="submission" date="2016-10" db="EMBL/GenBank/DDBJ databases">
        <authorList>
            <person name="Varghese N."/>
            <person name="Submissions S."/>
        </authorList>
    </citation>
    <scope>NUCLEOTIDE SEQUENCE [LARGE SCALE GENOMIC DNA]</scope>
    <source>
        <strain evidence="12">DSM 45501</strain>
    </source>
</reference>
<feature type="transmembrane region" description="Helical" evidence="9">
    <location>
        <begin position="378"/>
        <end position="397"/>
    </location>
</feature>
<dbReference type="SUPFAM" id="SSF116726">
    <property type="entry name" value="TrkA C-terminal domain-like"/>
    <property type="match status" value="1"/>
</dbReference>
<dbReference type="Pfam" id="PF00999">
    <property type="entry name" value="Na_H_Exchanger"/>
    <property type="match status" value="1"/>
</dbReference>
<evidence type="ECO:0000256" key="8">
    <source>
        <dbReference type="ARBA" id="ARBA00023136"/>
    </source>
</evidence>
<dbReference type="InterPro" id="IPR006153">
    <property type="entry name" value="Cation/H_exchanger_TM"/>
</dbReference>
<keyword evidence="8 9" id="KW-0472">Membrane</keyword>
<dbReference type="InterPro" id="IPR006037">
    <property type="entry name" value="RCK_C"/>
</dbReference>
<feature type="transmembrane region" description="Helical" evidence="9">
    <location>
        <begin position="109"/>
        <end position="132"/>
    </location>
</feature>